<sequence length="309" mass="34406">MSRFITAMAGRSSPDFMEEYVRSQLPPRYRDSSLLFPDTARITKSTTTKRRKKPGPKKGRKRQAANKPECECIQAAAHGWPYERLKCPMPSLDPPDLCISGVDRTDTMEDGSTVDCTAEDLAWVTAQGDGYEVEPKEKAVDYGGLLAKVEHDLDWYGKWDALSDVRMRTLGADIAIRIEKTLKRLLGYLEKPKGCRSFGNRVHVLTVMSAIIDAVVSTNGRIGCECRKWGFEYDDVFLWAVEKLSEGQRRRLRVLDRGEWVASLVDTIEAARSYCVFDKLKDALALIDPDAAAASKSTEGGGDSEGVAQ</sequence>
<evidence type="ECO:0000313" key="2">
    <source>
        <dbReference type="EMBL" id="ROV92587.1"/>
    </source>
</evidence>
<reference evidence="2 3" key="1">
    <citation type="submission" date="2015-09" db="EMBL/GenBank/DDBJ databases">
        <title>Host preference determinants of Valsa canker pathogens revealed by comparative genomics.</title>
        <authorList>
            <person name="Yin Z."/>
            <person name="Huang L."/>
        </authorList>
    </citation>
    <scope>NUCLEOTIDE SEQUENCE [LARGE SCALE GENOMIC DNA]</scope>
    <source>
        <strain evidence="2 3">03-1</strain>
    </source>
</reference>
<proteinExistence type="predicted"/>
<protein>
    <submittedName>
        <fullName evidence="2">Uncharacterized protein</fullName>
    </submittedName>
</protein>
<feature type="compositionally biased region" description="Basic residues" evidence="1">
    <location>
        <begin position="47"/>
        <end position="64"/>
    </location>
</feature>
<dbReference type="OrthoDB" id="4779723at2759"/>
<dbReference type="AlphaFoldDB" id="A0A423VNL6"/>
<organism evidence="2 3">
    <name type="scientific">Cytospora schulzeri</name>
    <dbReference type="NCBI Taxonomy" id="448051"/>
    <lineage>
        <taxon>Eukaryota</taxon>
        <taxon>Fungi</taxon>
        <taxon>Dikarya</taxon>
        <taxon>Ascomycota</taxon>
        <taxon>Pezizomycotina</taxon>
        <taxon>Sordariomycetes</taxon>
        <taxon>Sordariomycetidae</taxon>
        <taxon>Diaporthales</taxon>
        <taxon>Cytosporaceae</taxon>
        <taxon>Cytospora</taxon>
    </lineage>
</organism>
<comment type="caution">
    <text evidence="2">The sequence shown here is derived from an EMBL/GenBank/DDBJ whole genome shotgun (WGS) entry which is preliminary data.</text>
</comment>
<evidence type="ECO:0000256" key="1">
    <source>
        <dbReference type="SAM" id="MobiDB-lite"/>
    </source>
</evidence>
<feature type="region of interest" description="Disordered" evidence="1">
    <location>
        <begin position="31"/>
        <end position="68"/>
    </location>
</feature>
<evidence type="ECO:0000313" key="3">
    <source>
        <dbReference type="Proteomes" id="UP000283895"/>
    </source>
</evidence>
<accession>A0A423VNL6</accession>
<gene>
    <name evidence="2" type="ORF">VMCG_08924</name>
</gene>
<keyword evidence="3" id="KW-1185">Reference proteome</keyword>
<dbReference type="EMBL" id="LKEA01000049">
    <property type="protein sequence ID" value="ROV92587.1"/>
    <property type="molecule type" value="Genomic_DNA"/>
</dbReference>
<dbReference type="Proteomes" id="UP000283895">
    <property type="component" value="Unassembled WGS sequence"/>
</dbReference>
<name>A0A423VNL6_9PEZI</name>